<sequence length="100" mass="10537">MKQVILAGLVLPLLAACATVQQEEPVANPGDSGGMCSNDALQQFVGQPATADLGAAIQRVSGAKTLQWVAAGSMVTMDYREDRVRVYLDTANKVQRLSCG</sequence>
<protein>
    <recommendedName>
        <fullName evidence="6">Peptidase inhibitor I78</fullName>
    </recommendedName>
</protein>
<dbReference type="PROSITE" id="PS51257">
    <property type="entry name" value="PROKAR_LIPOPROTEIN"/>
    <property type="match status" value="1"/>
</dbReference>
<evidence type="ECO:0000256" key="3">
    <source>
        <dbReference type="SAM" id="SignalP"/>
    </source>
</evidence>
<evidence type="ECO:0000256" key="1">
    <source>
        <dbReference type="ARBA" id="ARBA00022690"/>
    </source>
</evidence>
<name>A0ABP7S5L4_9SPHN</name>
<keyword evidence="2" id="KW-0722">Serine protease inhibitor</keyword>
<dbReference type="EMBL" id="BAAAZD010000002">
    <property type="protein sequence ID" value="GAA4007074.1"/>
    <property type="molecule type" value="Genomic_DNA"/>
</dbReference>
<dbReference type="SUPFAM" id="SSF54654">
    <property type="entry name" value="CI-2 family of serine protease inhibitors"/>
    <property type="match status" value="1"/>
</dbReference>
<dbReference type="Gene3D" id="3.30.10.10">
    <property type="entry name" value="Trypsin Inhibitor V, subunit A"/>
    <property type="match status" value="1"/>
</dbReference>
<reference evidence="5" key="1">
    <citation type="journal article" date="2019" name="Int. J. Syst. Evol. Microbiol.">
        <title>The Global Catalogue of Microorganisms (GCM) 10K type strain sequencing project: providing services to taxonomists for standard genome sequencing and annotation.</title>
        <authorList>
            <consortium name="The Broad Institute Genomics Platform"/>
            <consortium name="The Broad Institute Genome Sequencing Center for Infectious Disease"/>
            <person name="Wu L."/>
            <person name="Ma J."/>
        </authorList>
    </citation>
    <scope>NUCLEOTIDE SEQUENCE [LARGE SCALE GENOMIC DNA]</scope>
    <source>
        <strain evidence="5">JCM 16603</strain>
    </source>
</reference>
<dbReference type="RefSeq" id="WP_344710140.1">
    <property type="nucleotide sequence ID" value="NZ_BAAAZD010000002.1"/>
</dbReference>
<keyword evidence="3" id="KW-0732">Signal</keyword>
<evidence type="ECO:0000313" key="4">
    <source>
        <dbReference type="EMBL" id="GAA4007074.1"/>
    </source>
</evidence>
<gene>
    <name evidence="4" type="ORF">GCM10022211_20190</name>
</gene>
<accession>A0ABP7S5L4</accession>
<keyword evidence="5" id="KW-1185">Reference proteome</keyword>
<evidence type="ECO:0000256" key="2">
    <source>
        <dbReference type="ARBA" id="ARBA00022900"/>
    </source>
</evidence>
<comment type="caution">
    <text evidence="4">The sequence shown here is derived from an EMBL/GenBank/DDBJ whole genome shotgun (WGS) entry which is preliminary data.</text>
</comment>
<feature type="chain" id="PRO_5046688925" description="Peptidase inhibitor I78" evidence="3">
    <location>
        <begin position="19"/>
        <end position="100"/>
    </location>
</feature>
<dbReference type="Proteomes" id="UP001501310">
    <property type="component" value="Unassembled WGS sequence"/>
</dbReference>
<evidence type="ECO:0000313" key="5">
    <source>
        <dbReference type="Proteomes" id="UP001501310"/>
    </source>
</evidence>
<evidence type="ECO:0008006" key="6">
    <source>
        <dbReference type="Google" id="ProtNLM"/>
    </source>
</evidence>
<dbReference type="InterPro" id="IPR036354">
    <property type="entry name" value="Prot_inh_pot1_sf"/>
</dbReference>
<feature type="signal peptide" evidence="3">
    <location>
        <begin position="1"/>
        <end position="18"/>
    </location>
</feature>
<dbReference type="InterPro" id="IPR021719">
    <property type="entry name" value="Prot_inh_I78"/>
</dbReference>
<proteinExistence type="predicted"/>
<organism evidence="4 5">
    <name type="scientific">Sphingomonas humi</name>
    <dbReference type="NCBI Taxonomy" id="335630"/>
    <lineage>
        <taxon>Bacteria</taxon>
        <taxon>Pseudomonadati</taxon>
        <taxon>Pseudomonadota</taxon>
        <taxon>Alphaproteobacteria</taxon>
        <taxon>Sphingomonadales</taxon>
        <taxon>Sphingomonadaceae</taxon>
        <taxon>Sphingomonas</taxon>
    </lineage>
</organism>
<dbReference type="Pfam" id="PF11720">
    <property type="entry name" value="Inhibitor_I78"/>
    <property type="match status" value="1"/>
</dbReference>
<keyword evidence="1" id="KW-0646">Protease inhibitor</keyword>